<organism evidence="1 2">
    <name type="scientific">Botryotinia fuckeliana (strain T4)</name>
    <name type="common">Noble rot fungus</name>
    <name type="synonym">Botrytis cinerea</name>
    <dbReference type="NCBI Taxonomy" id="999810"/>
    <lineage>
        <taxon>Eukaryota</taxon>
        <taxon>Fungi</taxon>
        <taxon>Dikarya</taxon>
        <taxon>Ascomycota</taxon>
        <taxon>Pezizomycotina</taxon>
        <taxon>Leotiomycetes</taxon>
        <taxon>Helotiales</taxon>
        <taxon>Sclerotiniaceae</taxon>
        <taxon>Botrytis</taxon>
    </lineage>
</organism>
<evidence type="ECO:0000313" key="2">
    <source>
        <dbReference type="Proteomes" id="UP000008177"/>
    </source>
</evidence>
<gene>
    <name evidence="1" type="ORF">BofuT4_uP158820.1</name>
</gene>
<sequence>MQLGPALKLIHFAMMKIKIRTYFIPWVVRYTSTHKPAFIGNRPMNED</sequence>
<dbReference type="HOGENOM" id="CLU_3175316_0_0_1"/>
<dbReference type="AlphaFoldDB" id="G2YV38"/>
<protein>
    <submittedName>
        <fullName evidence="1">Uncharacterized protein</fullName>
    </submittedName>
</protein>
<dbReference type="EMBL" id="FQ790354">
    <property type="protein sequence ID" value="CCD55486.1"/>
    <property type="molecule type" value="Genomic_DNA"/>
</dbReference>
<proteinExistence type="predicted"/>
<accession>G2YV38</accession>
<evidence type="ECO:0000313" key="1">
    <source>
        <dbReference type="EMBL" id="CCD55486.1"/>
    </source>
</evidence>
<reference evidence="2" key="1">
    <citation type="journal article" date="2011" name="PLoS Genet.">
        <title>Genomic analysis of the necrotrophic fungal pathogens Sclerotinia sclerotiorum and Botrytis cinerea.</title>
        <authorList>
            <person name="Amselem J."/>
            <person name="Cuomo C.A."/>
            <person name="van Kan J.A."/>
            <person name="Viaud M."/>
            <person name="Benito E.P."/>
            <person name="Couloux A."/>
            <person name="Coutinho P.M."/>
            <person name="de Vries R.P."/>
            <person name="Dyer P.S."/>
            <person name="Fillinger S."/>
            <person name="Fournier E."/>
            <person name="Gout L."/>
            <person name="Hahn M."/>
            <person name="Kohn L."/>
            <person name="Lapalu N."/>
            <person name="Plummer K.M."/>
            <person name="Pradier J.M."/>
            <person name="Quevillon E."/>
            <person name="Sharon A."/>
            <person name="Simon A."/>
            <person name="ten Have A."/>
            <person name="Tudzynski B."/>
            <person name="Tudzynski P."/>
            <person name="Wincker P."/>
            <person name="Andrew M."/>
            <person name="Anthouard V."/>
            <person name="Beever R.E."/>
            <person name="Beffa R."/>
            <person name="Benoit I."/>
            <person name="Bouzid O."/>
            <person name="Brault B."/>
            <person name="Chen Z."/>
            <person name="Choquer M."/>
            <person name="Collemare J."/>
            <person name="Cotton P."/>
            <person name="Danchin E.G."/>
            <person name="Da Silva C."/>
            <person name="Gautier A."/>
            <person name="Giraud C."/>
            <person name="Giraud T."/>
            <person name="Gonzalez C."/>
            <person name="Grossetete S."/>
            <person name="Guldener U."/>
            <person name="Henrissat B."/>
            <person name="Howlett B.J."/>
            <person name="Kodira C."/>
            <person name="Kretschmer M."/>
            <person name="Lappartient A."/>
            <person name="Leroch M."/>
            <person name="Levis C."/>
            <person name="Mauceli E."/>
            <person name="Neuveglise C."/>
            <person name="Oeser B."/>
            <person name="Pearson M."/>
            <person name="Poulain J."/>
            <person name="Poussereau N."/>
            <person name="Quesneville H."/>
            <person name="Rascle C."/>
            <person name="Schumacher J."/>
            <person name="Segurens B."/>
            <person name="Sexton A."/>
            <person name="Silva E."/>
            <person name="Sirven C."/>
            <person name="Soanes D.M."/>
            <person name="Talbot N.J."/>
            <person name="Templeton M."/>
            <person name="Yandava C."/>
            <person name="Yarden O."/>
            <person name="Zeng Q."/>
            <person name="Rollins J.A."/>
            <person name="Lebrun M.H."/>
            <person name="Dickman M."/>
        </authorList>
    </citation>
    <scope>NUCLEOTIDE SEQUENCE [LARGE SCALE GENOMIC DNA]</scope>
    <source>
        <strain evidence="2">T4</strain>
    </source>
</reference>
<dbReference type="InParanoid" id="G2YV38"/>
<name>G2YV38_BOTF4</name>
<dbReference type="Proteomes" id="UP000008177">
    <property type="component" value="Unplaced contigs"/>
</dbReference>